<dbReference type="GO" id="GO:0005886">
    <property type="term" value="C:plasma membrane"/>
    <property type="evidence" value="ECO:0007669"/>
    <property type="project" value="TreeGrafter"/>
</dbReference>
<organism evidence="10 11">
    <name type="scientific">Syphacia muris</name>
    <dbReference type="NCBI Taxonomy" id="451379"/>
    <lineage>
        <taxon>Eukaryota</taxon>
        <taxon>Metazoa</taxon>
        <taxon>Ecdysozoa</taxon>
        <taxon>Nematoda</taxon>
        <taxon>Chromadorea</taxon>
        <taxon>Rhabditida</taxon>
        <taxon>Spirurina</taxon>
        <taxon>Oxyuridomorpha</taxon>
        <taxon>Oxyuroidea</taxon>
        <taxon>Oxyuridae</taxon>
        <taxon>Syphacia</taxon>
    </lineage>
</organism>
<evidence type="ECO:0000256" key="8">
    <source>
        <dbReference type="SAM" id="Phobius"/>
    </source>
</evidence>
<evidence type="ECO:0000256" key="2">
    <source>
        <dbReference type="ARBA" id="ARBA00022692"/>
    </source>
</evidence>
<reference evidence="11" key="1">
    <citation type="submission" date="2017-02" db="UniProtKB">
        <authorList>
            <consortium name="WormBaseParasite"/>
        </authorList>
    </citation>
    <scope>IDENTIFICATION</scope>
</reference>
<comment type="subcellular location">
    <subcellularLocation>
        <location evidence="1">Membrane</location>
        <topology evidence="1">Multi-pass membrane protein</topology>
    </subcellularLocation>
</comment>
<dbReference type="Proteomes" id="UP000046393">
    <property type="component" value="Unplaced"/>
</dbReference>
<evidence type="ECO:0000313" key="10">
    <source>
        <dbReference type="Proteomes" id="UP000046393"/>
    </source>
</evidence>
<evidence type="ECO:0000256" key="7">
    <source>
        <dbReference type="ARBA" id="ARBA00023224"/>
    </source>
</evidence>
<feature type="transmembrane region" description="Helical" evidence="8">
    <location>
        <begin position="76"/>
        <end position="102"/>
    </location>
</feature>
<dbReference type="AlphaFoldDB" id="A0A0N5AK08"/>
<evidence type="ECO:0000259" key="9">
    <source>
        <dbReference type="PROSITE" id="PS50262"/>
    </source>
</evidence>
<dbReference type="Gene3D" id="1.20.1070.10">
    <property type="entry name" value="Rhodopsin 7-helix transmembrane proteins"/>
    <property type="match status" value="1"/>
</dbReference>
<dbReference type="SUPFAM" id="SSF81321">
    <property type="entry name" value="Family A G protein-coupled receptor-like"/>
    <property type="match status" value="1"/>
</dbReference>
<keyword evidence="5 8" id="KW-0472">Membrane</keyword>
<sequence>MGAFSDFASVWLIVLVCFERLVLLYGSARSMTTSKAKYHVTTVLIVAFVFNSWIFITAEPGENGCDINLEYVNLYTFMGLVEAILMIIPTIIIVVSNVLVVIRLQTHLRRMPTSPTVSFSTAYLVLNNNQSTAPMTAKSETVIKSGFSRLNSQISISSASKRKKRKNLRYADVQLTRSLLAITSVFVALNLPTHTFQYPIVDCLSYGSVLLLYTHHAILFYLYIFWSPQMKRRLLPTALKLLECYCFKFPGDY</sequence>
<evidence type="ECO:0000313" key="11">
    <source>
        <dbReference type="WBParaSite" id="SMUV_0000481301-mRNA-1"/>
    </source>
</evidence>
<keyword evidence="10" id="KW-1185">Reference proteome</keyword>
<evidence type="ECO:0000256" key="5">
    <source>
        <dbReference type="ARBA" id="ARBA00023136"/>
    </source>
</evidence>
<dbReference type="STRING" id="451379.A0A0N5AK08"/>
<evidence type="ECO:0000256" key="1">
    <source>
        <dbReference type="ARBA" id="ARBA00004141"/>
    </source>
</evidence>
<keyword evidence="7" id="KW-0807">Transducer</keyword>
<keyword evidence="3 8" id="KW-1133">Transmembrane helix</keyword>
<keyword evidence="4" id="KW-0297">G-protein coupled receptor</keyword>
<feature type="transmembrane region" description="Helical" evidence="8">
    <location>
        <begin position="170"/>
        <end position="192"/>
    </location>
</feature>
<keyword evidence="2 8" id="KW-0812">Transmembrane</keyword>
<evidence type="ECO:0000256" key="4">
    <source>
        <dbReference type="ARBA" id="ARBA00023040"/>
    </source>
</evidence>
<dbReference type="PANTHER" id="PTHR24243">
    <property type="entry name" value="G-PROTEIN COUPLED RECEPTOR"/>
    <property type="match status" value="1"/>
</dbReference>
<dbReference type="PROSITE" id="PS50262">
    <property type="entry name" value="G_PROTEIN_RECEP_F1_2"/>
    <property type="match status" value="1"/>
</dbReference>
<feature type="transmembrane region" description="Helical" evidence="8">
    <location>
        <begin position="204"/>
        <end position="226"/>
    </location>
</feature>
<dbReference type="InterPro" id="IPR017452">
    <property type="entry name" value="GPCR_Rhodpsn_7TM"/>
</dbReference>
<proteinExistence type="predicted"/>
<dbReference type="WBParaSite" id="SMUV_0000481301-mRNA-1">
    <property type="protein sequence ID" value="SMUV_0000481301-mRNA-1"/>
    <property type="gene ID" value="SMUV_0000481301"/>
</dbReference>
<accession>A0A0N5AK08</accession>
<name>A0A0N5AK08_9BILA</name>
<feature type="transmembrane region" description="Helical" evidence="8">
    <location>
        <begin position="6"/>
        <end position="26"/>
    </location>
</feature>
<evidence type="ECO:0000256" key="3">
    <source>
        <dbReference type="ARBA" id="ARBA00022989"/>
    </source>
</evidence>
<dbReference type="PANTHER" id="PTHR24243:SF230">
    <property type="entry name" value="G-PROTEIN COUPLED RECEPTORS FAMILY 1 PROFILE DOMAIN-CONTAINING PROTEIN"/>
    <property type="match status" value="1"/>
</dbReference>
<feature type="transmembrane region" description="Helical" evidence="8">
    <location>
        <begin position="38"/>
        <end position="56"/>
    </location>
</feature>
<protein>
    <submittedName>
        <fullName evidence="11">G_PROTEIN_RECEP_F1_2 domain-containing protein</fullName>
    </submittedName>
</protein>
<dbReference type="GO" id="GO:0004930">
    <property type="term" value="F:G protein-coupled receptor activity"/>
    <property type="evidence" value="ECO:0007669"/>
    <property type="project" value="UniProtKB-KW"/>
</dbReference>
<keyword evidence="6" id="KW-0675">Receptor</keyword>
<feature type="domain" description="G-protein coupled receptors family 1 profile" evidence="9">
    <location>
        <begin position="1"/>
        <end position="196"/>
    </location>
</feature>
<evidence type="ECO:0000256" key="6">
    <source>
        <dbReference type="ARBA" id="ARBA00023170"/>
    </source>
</evidence>